<dbReference type="GO" id="GO:0006914">
    <property type="term" value="P:autophagy"/>
    <property type="evidence" value="ECO:0007669"/>
    <property type="project" value="TreeGrafter"/>
</dbReference>
<dbReference type="OrthoDB" id="10258882at2759"/>
<name>A0A835TJ90_9ROSI</name>
<evidence type="ECO:0000259" key="2">
    <source>
        <dbReference type="PROSITE" id="PS50219"/>
    </source>
</evidence>
<organism evidence="3 4">
    <name type="scientific">Salix dunnii</name>
    <dbReference type="NCBI Taxonomy" id="1413687"/>
    <lineage>
        <taxon>Eukaryota</taxon>
        <taxon>Viridiplantae</taxon>
        <taxon>Streptophyta</taxon>
        <taxon>Embryophyta</taxon>
        <taxon>Tracheophyta</taxon>
        <taxon>Spermatophyta</taxon>
        <taxon>Magnoliopsida</taxon>
        <taxon>eudicotyledons</taxon>
        <taxon>Gunneridae</taxon>
        <taxon>Pentapetalae</taxon>
        <taxon>rosids</taxon>
        <taxon>fabids</taxon>
        <taxon>Malpighiales</taxon>
        <taxon>Salicaceae</taxon>
        <taxon>Saliceae</taxon>
        <taxon>Salix</taxon>
    </lineage>
</organism>
<comment type="caution">
    <text evidence="3">The sequence shown here is derived from an EMBL/GenBank/DDBJ whole genome shotgun (WGS) entry which is preliminary data.</text>
</comment>
<proteinExistence type="predicted"/>
<reference evidence="3 4" key="1">
    <citation type="submission" date="2020-10" db="EMBL/GenBank/DDBJ databases">
        <title>Plant Genome Project.</title>
        <authorList>
            <person name="Zhang R.-G."/>
        </authorList>
    </citation>
    <scope>NUCLEOTIDE SEQUENCE [LARGE SCALE GENOMIC DNA]</scope>
    <source>
        <strain evidence="3">FAFU-HL-1</strain>
        <tissue evidence="3">Leaf</tissue>
    </source>
</reference>
<dbReference type="PROSITE" id="PS50219">
    <property type="entry name" value="CNH"/>
    <property type="match status" value="1"/>
</dbReference>
<dbReference type="GO" id="GO:0034058">
    <property type="term" value="P:endosomal vesicle fusion"/>
    <property type="evidence" value="ECO:0007669"/>
    <property type="project" value="TreeGrafter"/>
</dbReference>
<accession>A0A835TJ90</accession>
<dbReference type="PANTHER" id="PTHR12894:SF43">
    <property type="entry name" value="VACUOLAR SORTING PROTEIN 3"/>
    <property type="match status" value="1"/>
</dbReference>
<dbReference type="Pfam" id="PF10367">
    <property type="entry name" value="zf-Vps39_C"/>
    <property type="match status" value="1"/>
</dbReference>
<gene>
    <name evidence="3" type="ORF">SADUNF_Sadunf01G0061100</name>
</gene>
<dbReference type="PROSITE" id="PS50236">
    <property type="entry name" value="CHCR"/>
    <property type="match status" value="1"/>
</dbReference>
<feature type="repeat" description="CHCR" evidence="1">
    <location>
        <begin position="473"/>
        <end position="660"/>
    </location>
</feature>
<dbReference type="GO" id="GO:0016020">
    <property type="term" value="C:membrane"/>
    <property type="evidence" value="ECO:0007669"/>
    <property type="project" value="TreeGrafter"/>
</dbReference>
<evidence type="ECO:0000256" key="1">
    <source>
        <dbReference type="PROSITE-ProRule" id="PRU01006"/>
    </source>
</evidence>
<evidence type="ECO:0000313" key="3">
    <source>
        <dbReference type="EMBL" id="KAF9689145.1"/>
    </source>
</evidence>
<dbReference type="GO" id="GO:0005737">
    <property type="term" value="C:cytoplasm"/>
    <property type="evidence" value="ECO:0007669"/>
    <property type="project" value="TreeGrafter"/>
</dbReference>
<protein>
    <recommendedName>
        <fullName evidence="2">CNH domain-containing protein</fullName>
    </recommendedName>
</protein>
<dbReference type="Proteomes" id="UP000657918">
    <property type="component" value="Unassembled WGS sequence"/>
</dbReference>
<dbReference type="Pfam" id="PF10366">
    <property type="entry name" value="Vps39_1"/>
    <property type="match status" value="1"/>
</dbReference>
<dbReference type="InterPro" id="IPR000547">
    <property type="entry name" value="Clathrin_H-chain/VPS_repeat"/>
</dbReference>
<evidence type="ECO:0000313" key="4">
    <source>
        <dbReference type="Proteomes" id="UP000657918"/>
    </source>
</evidence>
<dbReference type="InterPro" id="IPR019453">
    <property type="entry name" value="VPS39/TGFA1_Znf"/>
</dbReference>
<dbReference type="EMBL" id="JADGMS010000001">
    <property type="protein sequence ID" value="KAF9689145.1"/>
    <property type="molecule type" value="Genomic_DNA"/>
</dbReference>
<dbReference type="InterPro" id="IPR032914">
    <property type="entry name" value="Vam6/VPS39/TRAP1"/>
</dbReference>
<dbReference type="AlphaFoldDB" id="A0A835TJ90"/>
<dbReference type="InterPro" id="IPR001180">
    <property type="entry name" value="CNH_dom"/>
</dbReference>
<dbReference type="InterPro" id="IPR019452">
    <property type="entry name" value="VPS39/TGF_beta_rcpt-assoc_1"/>
</dbReference>
<keyword evidence="4" id="KW-1185">Reference proteome</keyword>
<feature type="domain" description="CNH" evidence="2">
    <location>
        <begin position="1"/>
        <end position="156"/>
    </location>
</feature>
<sequence length="851" mass="95307">MFLIELRVGKNDNEVHFTVLKEMQCIDGVKTIVWINDSIIVGTVNGYSLFSCVTGQSGVIFTLPDGSSLPLLKLLRKEKKVLLLVDNVGIVVDAHGQPVGGSLVFRKGPDSVGELASYVVVVRDGKMELYHKKSGSCVQTVTFGSEGVGPCIVADEESGNGTLAAVATLTKVICYRRVPPEEQIKDLLRKKNLKEAISLLEELESNDEMSNEMLSFVHAQVGFLLLFDMHFEEAVNHFLQSETMQPSEVFPFIMRDPNRWSLLVPRNRYWGLHPPPAPLEDVVDDGLMAIQRAIFLKKAGVDTTVNETFLLNPPSRADLLELAIENMSRYLEVSREKELTPSVREGVDTLLLYLYRALNRVSDMEKLASSGNSCIVEELETLLDESGHLRTLAFLYASKGISSKALAIWHTLARNYSSGLWKDPALEHELSGGNTNMISGREIAATEASKILEELSDQDLVLQHLGWIADVNPVLAVQVLTSEKRVNQLLPNEVIAAIDPKQVEIFQRYLQWLIEDQDSCDAQFHTLYALSLAKSTVETFEVESTSQDPGDGRLEETKISDFGRNSIFQRPVRERLQIFLQSSDLYDPEEVLDLIEGSELWLEKAILYRKLGQETLVLQILALKLEDSEAAEHYCAEIGRPDAYMQLLDMYLDPQNGKEPMFNAAVRLLHNHGESLDPLQVLETLSPDMPLQLASDTILRMLRARLHHHLQGQIMRNLSHALDVDAKLARMEERSRHVQINDESLCDSSHARLGTKLFAMYPDDTVVCYKCFRRLGESTSVRGRDFKQDPLFKPAPPSLPLSFWVGGRGELSRIGVETLLPWLPSAFIFLEAGRLTVSCHGTGRPFDVTEG</sequence>
<dbReference type="GO" id="GO:0006886">
    <property type="term" value="P:intracellular protein transport"/>
    <property type="evidence" value="ECO:0007669"/>
    <property type="project" value="UniProtKB-UniRule"/>
</dbReference>
<dbReference type="PANTHER" id="PTHR12894">
    <property type="entry name" value="CNH DOMAIN CONTAINING"/>
    <property type="match status" value="1"/>
</dbReference>